<dbReference type="EMBL" id="NDHI03003534">
    <property type="protein sequence ID" value="PNJ26112.1"/>
    <property type="molecule type" value="Genomic_DNA"/>
</dbReference>
<dbReference type="InterPro" id="IPR012574">
    <property type="entry name" value="ATP5MJ"/>
</dbReference>
<evidence type="ECO:0000313" key="1">
    <source>
        <dbReference type="EMBL" id="PNJ26112.1"/>
    </source>
</evidence>
<dbReference type="GO" id="GO:0005739">
    <property type="term" value="C:mitochondrion"/>
    <property type="evidence" value="ECO:0007669"/>
    <property type="project" value="InterPro"/>
</dbReference>
<dbReference type="AlphaFoldDB" id="A0A2J8SZD0"/>
<dbReference type="PANTHER" id="PTHR15233:SF1">
    <property type="entry name" value="ATP SYNTHASE SUBUNIT ATP5MJ, MITOCHONDRIAL"/>
    <property type="match status" value="1"/>
</dbReference>
<name>A0A2J8SZD0_PONAB</name>
<gene>
    <name evidence="2" type="ORF">CR201_G0039082</name>
</gene>
<dbReference type="EMBL" id="NDHI03003534">
    <property type="protein sequence ID" value="PNJ26113.1"/>
    <property type="molecule type" value="Genomic_DNA"/>
</dbReference>
<protein>
    <submittedName>
        <fullName evidence="1">C14orf2 isoform 7</fullName>
    </submittedName>
    <submittedName>
        <fullName evidence="2">C14orf2 isoform 8</fullName>
    </submittedName>
</protein>
<comment type="caution">
    <text evidence="2">The sequence shown here is derived from an EMBL/GenBank/DDBJ whole genome shotgun (WGS) entry which is preliminary data.</text>
</comment>
<reference evidence="2" key="1">
    <citation type="submission" date="2017-12" db="EMBL/GenBank/DDBJ databases">
        <title>High-resolution comparative analysis of great ape genomes.</title>
        <authorList>
            <person name="Pollen A."/>
            <person name="Hastie A."/>
            <person name="Hormozdiari F."/>
            <person name="Dougherty M."/>
            <person name="Liu R."/>
            <person name="Chaisson M."/>
            <person name="Hoppe E."/>
            <person name="Hill C."/>
            <person name="Pang A."/>
            <person name="Hillier L."/>
            <person name="Baker C."/>
            <person name="Armstrong J."/>
            <person name="Shendure J."/>
            <person name="Paten B."/>
            <person name="Wilson R."/>
            <person name="Chao H."/>
            <person name="Schneider V."/>
            <person name="Ventura M."/>
            <person name="Kronenberg Z."/>
            <person name="Murali S."/>
            <person name="Gordon D."/>
            <person name="Cantsilieris S."/>
            <person name="Munson K."/>
            <person name="Nelson B."/>
            <person name="Raja A."/>
            <person name="Underwood J."/>
            <person name="Diekhans M."/>
            <person name="Fiddes I."/>
            <person name="Haussler D."/>
            <person name="Eichler E."/>
        </authorList>
    </citation>
    <scope>NUCLEOTIDE SEQUENCE [LARGE SCALE GENOMIC DNA]</scope>
    <source>
        <strain evidence="2">Susie</strain>
    </source>
</reference>
<sequence length="103" mass="12261">MLQSIIKNIWIPMKPYYTQVYQEIWIGMGLMGFIVYKIRAAGTFPHRWGFATLPRLVLNSWLKQSSSLGFPKCWNYKRKPQHLAQLGNFEQDFNIRIIKEVRL</sequence>
<organism evidence="2">
    <name type="scientific">Pongo abelii</name>
    <name type="common">Sumatran orangutan</name>
    <name type="synonym">Pongo pygmaeus abelii</name>
    <dbReference type="NCBI Taxonomy" id="9601"/>
    <lineage>
        <taxon>Eukaryota</taxon>
        <taxon>Metazoa</taxon>
        <taxon>Chordata</taxon>
        <taxon>Craniata</taxon>
        <taxon>Vertebrata</taxon>
        <taxon>Euteleostomi</taxon>
        <taxon>Mammalia</taxon>
        <taxon>Eutheria</taxon>
        <taxon>Euarchontoglires</taxon>
        <taxon>Primates</taxon>
        <taxon>Haplorrhini</taxon>
        <taxon>Catarrhini</taxon>
        <taxon>Hominidae</taxon>
        <taxon>Pongo</taxon>
    </lineage>
</organism>
<proteinExistence type="predicted"/>
<dbReference type="Pfam" id="PF08039">
    <property type="entry name" value="Mit_proteolip"/>
    <property type="match status" value="1"/>
</dbReference>
<accession>A0A2J8SZD0</accession>
<dbReference type="PANTHER" id="PTHR15233">
    <property type="entry name" value="MITOCHONDRIAL PROTEOLIPID"/>
    <property type="match status" value="1"/>
</dbReference>
<evidence type="ECO:0000313" key="2">
    <source>
        <dbReference type="EMBL" id="PNJ26113.1"/>
    </source>
</evidence>